<evidence type="ECO:0000313" key="5">
    <source>
        <dbReference type="Proteomes" id="UP000234951"/>
    </source>
</evidence>
<proteinExistence type="predicted"/>
<dbReference type="PANTHER" id="PTHR31750:SF4">
    <property type="entry name" value="LP06106P"/>
    <property type="match status" value="1"/>
</dbReference>
<organism evidence="3 5">
    <name type="scientific">Bacillus canaveralius</name>
    <dbReference type="NCBI Taxonomy" id="1403243"/>
    <lineage>
        <taxon>Bacteria</taxon>
        <taxon>Bacillati</taxon>
        <taxon>Bacillota</taxon>
        <taxon>Bacilli</taxon>
        <taxon>Bacillales</taxon>
        <taxon>Bacillaceae</taxon>
        <taxon>Bacillus</taxon>
    </lineage>
</organism>
<dbReference type="Pfam" id="PF12638">
    <property type="entry name" value="Staygreen"/>
    <property type="match status" value="1"/>
</dbReference>
<comment type="caution">
    <text evidence="3">The sequence shown here is derived from an EMBL/GenBank/DDBJ whole genome shotgun (WGS) entry which is preliminary data.</text>
</comment>
<keyword evidence="6" id="KW-1185">Reference proteome</keyword>
<dbReference type="EMBL" id="PGVD01000037">
    <property type="protein sequence ID" value="PLR95613.1"/>
    <property type="molecule type" value="Genomic_DNA"/>
</dbReference>
<evidence type="ECO:0000256" key="1">
    <source>
        <dbReference type="ARBA" id="ARBA00022946"/>
    </source>
</evidence>
<dbReference type="EMBL" id="PGVA01000026">
    <property type="protein sequence ID" value="PLR82442.1"/>
    <property type="molecule type" value="Genomic_DNA"/>
</dbReference>
<accession>A0A2N5GLC6</accession>
<dbReference type="AlphaFoldDB" id="A0A2N5GLC6"/>
<reference evidence="3 5" key="1">
    <citation type="submission" date="2017-11" db="EMBL/GenBank/DDBJ databases">
        <title>Comparitive Functional Genomics of Dry Heat Resistant strains isolated from the Viking Spacecraft.</title>
        <authorList>
            <person name="Seuylemezian A."/>
            <person name="Cooper K."/>
            <person name="Vaishampayan P."/>
        </authorList>
    </citation>
    <scope>NUCLEOTIDE SEQUENCE [LARGE SCALE GENOMIC DNA]</scope>
    <source>
        <strain evidence="3 5">M4.6</strain>
    </source>
</reference>
<evidence type="ECO:0000313" key="6">
    <source>
        <dbReference type="Proteomes" id="UP000235114"/>
    </source>
</evidence>
<dbReference type="InterPro" id="IPR024438">
    <property type="entry name" value="Staygreen"/>
</dbReference>
<dbReference type="Proteomes" id="UP000234951">
    <property type="component" value="Unassembled WGS sequence"/>
</dbReference>
<dbReference type="OrthoDB" id="1684395at2"/>
<evidence type="ECO:0000313" key="3">
    <source>
        <dbReference type="EMBL" id="PLR82442.1"/>
    </source>
</evidence>
<dbReference type="PANTHER" id="PTHR31750">
    <property type="entry name" value="PROTEIN STAY-GREEN 1, CHLOROPLASTIC-RELATED"/>
    <property type="match status" value="1"/>
</dbReference>
<feature type="domain" description="Staygreen protein" evidence="2">
    <location>
        <begin position="3"/>
        <end position="149"/>
    </location>
</feature>
<name>A0A2N5GLC6_9BACI</name>
<sequence>MNKFDPAKLSTDIKAPATQFGPVDNRKYTLTHSDTNGEFLLKIGCHFDLDAVNSKQRDEVFAEWKPKSGQYILFGRVYISNGDFDEKYSQVRFLIFQRELELALTAITYGDQAFFTYYPWLLDSPIYIQFESVYPQFNKIVYQGTPRQYLNVALKKTVS</sequence>
<keyword evidence="1" id="KW-0809">Transit peptide</keyword>
<reference evidence="4 6" key="2">
    <citation type="submission" date="2017-12" db="EMBL/GenBank/DDBJ databases">
        <title>Comparative Functional Genomics of Dry Heat Resistant strains isolated from the Viking Spacecraft.</title>
        <authorList>
            <person name="Seuylemezian A."/>
            <person name="Cooper K."/>
            <person name="Vaishampayan P."/>
        </authorList>
    </citation>
    <scope>NUCLEOTIDE SEQUENCE [LARGE SCALE GENOMIC DNA]</scope>
    <source>
        <strain evidence="4 6">ATCC 29669</strain>
    </source>
</reference>
<dbReference type="RefSeq" id="WP_101577529.1">
    <property type="nucleotide sequence ID" value="NZ_PGVA01000026.1"/>
</dbReference>
<evidence type="ECO:0000259" key="2">
    <source>
        <dbReference type="Pfam" id="PF12638"/>
    </source>
</evidence>
<dbReference type="Proteomes" id="UP000235114">
    <property type="component" value="Unassembled WGS sequence"/>
</dbReference>
<gene>
    <name evidence="3" type="ORF">CU635_11565</name>
    <name evidence="4" type="ORF">CVD25_13900</name>
</gene>
<evidence type="ECO:0000313" key="4">
    <source>
        <dbReference type="EMBL" id="PLR95613.1"/>
    </source>
</evidence>
<protein>
    <recommendedName>
        <fullName evidence="2">Staygreen protein domain-containing protein</fullName>
    </recommendedName>
</protein>